<organism evidence="1 2">
    <name type="scientific">Sediminicola luteus</name>
    <dbReference type="NCBI Taxonomy" id="319238"/>
    <lineage>
        <taxon>Bacteria</taxon>
        <taxon>Pseudomonadati</taxon>
        <taxon>Bacteroidota</taxon>
        <taxon>Flavobacteriia</taxon>
        <taxon>Flavobacteriales</taxon>
        <taxon>Flavobacteriaceae</taxon>
        <taxon>Sediminicola</taxon>
    </lineage>
</organism>
<reference evidence="1 2" key="1">
    <citation type="submission" date="2017-04" db="EMBL/GenBank/DDBJ databases">
        <title>A new member of the family Flavobacteriaceae isolated from ascidians.</title>
        <authorList>
            <person name="Chen L."/>
        </authorList>
    </citation>
    <scope>NUCLEOTIDE SEQUENCE [LARGE SCALE GENOMIC DNA]</scope>
    <source>
        <strain evidence="1 2">HQA918</strain>
    </source>
</reference>
<sequence>MDLKLALDKYVSSSSEVLGGARVFKGTRVPLKILFDYLLGGDTIEDFLENYPTVDKTSVQSVLELLGVYLSENPSNNETAA</sequence>
<comment type="caution">
    <text evidence="1">The sequence shown here is derived from an EMBL/GenBank/DDBJ whole genome shotgun (WGS) entry which is preliminary data.</text>
</comment>
<dbReference type="EMBL" id="NBWU01000004">
    <property type="protein sequence ID" value="PCE64051.1"/>
    <property type="molecule type" value="Genomic_DNA"/>
</dbReference>
<dbReference type="SUPFAM" id="SSF46689">
    <property type="entry name" value="Homeodomain-like"/>
    <property type="match status" value="1"/>
</dbReference>
<dbReference type="InterPro" id="IPR007367">
    <property type="entry name" value="DUF433"/>
</dbReference>
<accession>A0A2A4G6I9</accession>
<dbReference type="Proteomes" id="UP000219559">
    <property type="component" value="Unassembled WGS sequence"/>
</dbReference>
<dbReference type="OrthoDB" id="9809529at2"/>
<dbReference type="RefSeq" id="WP_097442768.1">
    <property type="nucleotide sequence ID" value="NZ_NBWU01000004.1"/>
</dbReference>
<proteinExistence type="predicted"/>
<dbReference type="InterPro" id="IPR036388">
    <property type="entry name" value="WH-like_DNA-bd_sf"/>
</dbReference>
<dbReference type="InterPro" id="IPR009057">
    <property type="entry name" value="Homeodomain-like_sf"/>
</dbReference>
<dbReference type="AlphaFoldDB" id="A0A2A4G6I9"/>
<name>A0A2A4G6I9_9FLAO</name>
<evidence type="ECO:0000313" key="1">
    <source>
        <dbReference type="EMBL" id="PCE64051.1"/>
    </source>
</evidence>
<keyword evidence="2" id="KW-1185">Reference proteome</keyword>
<evidence type="ECO:0008006" key="3">
    <source>
        <dbReference type="Google" id="ProtNLM"/>
    </source>
</evidence>
<protein>
    <recommendedName>
        <fullName evidence="3">DUF433 domain-containing protein</fullName>
    </recommendedName>
</protein>
<dbReference type="Gene3D" id="1.10.10.10">
    <property type="entry name" value="Winged helix-like DNA-binding domain superfamily/Winged helix DNA-binding domain"/>
    <property type="match status" value="1"/>
</dbReference>
<gene>
    <name evidence="1" type="ORF">B7P33_12470</name>
</gene>
<dbReference type="Pfam" id="PF04255">
    <property type="entry name" value="DUF433"/>
    <property type="match status" value="1"/>
</dbReference>
<evidence type="ECO:0000313" key="2">
    <source>
        <dbReference type="Proteomes" id="UP000219559"/>
    </source>
</evidence>